<dbReference type="SUPFAM" id="SSF52047">
    <property type="entry name" value="RNI-like"/>
    <property type="match status" value="1"/>
</dbReference>
<reference evidence="5" key="1">
    <citation type="submission" date="2025-08" db="UniProtKB">
        <authorList>
            <consortium name="Ensembl"/>
        </authorList>
    </citation>
    <scope>IDENTIFICATION</scope>
</reference>
<evidence type="ECO:0000313" key="6">
    <source>
        <dbReference type="Proteomes" id="UP000261340"/>
    </source>
</evidence>
<evidence type="ECO:0000256" key="3">
    <source>
        <dbReference type="ARBA" id="ARBA00022833"/>
    </source>
</evidence>
<name>A0A3Q0SUZ5_AMPCI</name>
<dbReference type="PROSITE" id="PS50188">
    <property type="entry name" value="B302_SPRY"/>
    <property type="match status" value="1"/>
</dbReference>
<evidence type="ECO:0000256" key="1">
    <source>
        <dbReference type="ARBA" id="ARBA00022723"/>
    </source>
</evidence>
<organism evidence="5 6">
    <name type="scientific">Amphilophus citrinellus</name>
    <name type="common">Midas cichlid</name>
    <name type="synonym">Cichlasoma citrinellum</name>
    <dbReference type="NCBI Taxonomy" id="61819"/>
    <lineage>
        <taxon>Eukaryota</taxon>
        <taxon>Metazoa</taxon>
        <taxon>Chordata</taxon>
        <taxon>Craniata</taxon>
        <taxon>Vertebrata</taxon>
        <taxon>Euteleostomi</taxon>
        <taxon>Actinopterygii</taxon>
        <taxon>Neopterygii</taxon>
        <taxon>Teleostei</taxon>
        <taxon>Neoteleostei</taxon>
        <taxon>Acanthomorphata</taxon>
        <taxon>Ovalentaria</taxon>
        <taxon>Cichlomorphae</taxon>
        <taxon>Cichliformes</taxon>
        <taxon>Cichlidae</taxon>
        <taxon>New World cichlids</taxon>
        <taxon>Cichlasomatinae</taxon>
        <taxon>Heroini</taxon>
        <taxon>Amphilophus</taxon>
    </lineage>
</organism>
<evidence type="ECO:0000256" key="2">
    <source>
        <dbReference type="ARBA" id="ARBA00022771"/>
    </source>
</evidence>
<dbReference type="InterPro" id="IPR006574">
    <property type="entry name" value="PRY"/>
</dbReference>
<dbReference type="InterPro" id="IPR013320">
    <property type="entry name" value="ConA-like_dom_sf"/>
</dbReference>
<keyword evidence="3" id="KW-0862">Zinc</keyword>
<dbReference type="AlphaFoldDB" id="A0A3Q0SUZ5"/>
<dbReference type="InterPro" id="IPR043136">
    <property type="entry name" value="B30.2/SPRY_sf"/>
</dbReference>
<evidence type="ECO:0000313" key="5">
    <source>
        <dbReference type="Ensembl" id="ENSACIP00000026577.1"/>
    </source>
</evidence>
<dbReference type="SMART" id="SM00589">
    <property type="entry name" value="PRY"/>
    <property type="match status" value="1"/>
</dbReference>
<feature type="domain" description="B30.2/SPRY" evidence="4">
    <location>
        <begin position="61"/>
        <end position="251"/>
    </location>
</feature>
<sequence length="251" mass="28723">MMNMRSDRLKQLSGCNLSEISCEALSSVLSSRSCNLRELDLSNNDLKDSGVKLLSVGLQSPHCRLEILRSGSIHMVNDCELKLDRNTAHRYLFLFEDDRTVMTLNEGKPCPDHPERYKAWPQLRCRIGLTGRCYWEVEWEREVNIAVTYKETENYDSVFGANEHSWSLYCREDSYYALHNKTMRNIHPPPTSSSNRVGVYLDWPAGTLSFYRVSSDPPIHLHTFYTTFNDSVCPGFGFCEGPDSSASLCQL</sequence>
<dbReference type="InterPro" id="IPR001870">
    <property type="entry name" value="B30.2/SPRY"/>
</dbReference>
<protein>
    <recommendedName>
        <fullName evidence="4">B30.2/SPRY domain-containing protein</fullName>
    </recommendedName>
</protein>
<dbReference type="GO" id="GO:0008270">
    <property type="term" value="F:zinc ion binding"/>
    <property type="evidence" value="ECO:0007669"/>
    <property type="project" value="UniProtKB-KW"/>
</dbReference>
<dbReference type="SUPFAM" id="SSF49899">
    <property type="entry name" value="Concanavalin A-like lectins/glucanases"/>
    <property type="match status" value="1"/>
</dbReference>
<keyword evidence="1" id="KW-0479">Metal-binding</keyword>
<dbReference type="Pfam" id="PF13765">
    <property type="entry name" value="PRY"/>
    <property type="match status" value="1"/>
</dbReference>
<dbReference type="InterPro" id="IPR001611">
    <property type="entry name" value="Leu-rich_rpt"/>
</dbReference>
<dbReference type="PROSITE" id="PS51450">
    <property type="entry name" value="LRR"/>
    <property type="match status" value="1"/>
</dbReference>
<dbReference type="PANTHER" id="PTHR25465:SF14">
    <property type="entry name" value="E3 UBIQUITIN-PROTEIN LIGASE TRIM65"/>
    <property type="match status" value="1"/>
</dbReference>
<reference evidence="5" key="2">
    <citation type="submission" date="2025-09" db="UniProtKB">
        <authorList>
            <consortium name="Ensembl"/>
        </authorList>
    </citation>
    <scope>IDENTIFICATION</scope>
</reference>
<proteinExistence type="predicted"/>
<dbReference type="SMART" id="SM00368">
    <property type="entry name" value="LRR_RI"/>
    <property type="match status" value="2"/>
</dbReference>
<dbReference type="InterPro" id="IPR003879">
    <property type="entry name" value="Butyrophylin_SPRY"/>
</dbReference>
<dbReference type="GeneTree" id="ENSGT00940000162312"/>
<dbReference type="Gene3D" id="2.60.120.920">
    <property type="match status" value="1"/>
</dbReference>
<dbReference type="Pfam" id="PF13516">
    <property type="entry name" value="LRR_6"/>
    <property type="match status" value="1"/>
</dbReference>
<accession>A0A3Q0SUZ5</accession>
<evidence type="ECO:0000259" key="4">
    <source>
        <dbReference type="PROSITE" id="PS50188"/>
    </source>
</evidence>
<keyword evidence="6" id="KW-1185">Reference proteome</keyword>
<dbReference type="Gene3D" id="3.80.10.10">
    <property type="entry name" value="Ribonuclease Inhibitor"/>
    <property type="match status" value="1"/>
</dbReference>
<keyword evidence="2" id="KW-0863">Zinc-finger</keyword>
<dbReference type="Ensembl" id="ENSACIT00000027270.1">
    <property type="protein sequence ID" value="ENSACIP00000026577.1"/>
    <property type="gene ID" value="ENSACIG00000020584.1"/>
</dbReference>
<dbReference type="GO" id="GO:0005737">
    <property type="term" value="C:cytoplasm"/>
    <property type="evidence" value="ECO:0007669"/>
    <property type="project" value="UniProtKB-ARBA"/>
</dbReference>
<dbReference type="SMART" id="SM00449">
    <property type="entry name" value="SPRY"/>
    <property type="match status" value="1"/>
</dbReference>
<dbReference type="STRING" id="61819.ENSACIP00000026577"/>
<dbReference type="PANTHER" id="PTHR25465">
    <property type="entry name" value="B-BOX DOMAIN CONTAINING"/>
    <property type="match status" value="1"/>
</dbReference>
<dbReference type="InterPro" id="IPR032675">
    <property type="entry name" value="LRR_dom_sf"/>
</dbReference>
<dbReference type="PRINTS" id="PR01407">
    <property type="entry name" value="BUTYPHLNCDUF"/>
</dbReference>
<dbReference type="InterPro" id="IPR003877">
    <property type="entry name" value="SPRY_dom"/>
</dbReference>
<dbReference type="InterPro" id="IPR051051">
    <property type="entry name" value="E3_ubiq-ligase_TRIM/RNF"/>
</dbReference>
<dbReference type="Pfam" id="PF00622">
    <property type="entry name" value="SPRY"/>
    <property type="match status" value="1"/>
</dbReference>
<dbReference type="Proteomes" id="UP000261340">
    <property type="component" value="Unplaced"/>
</dbReference>